<keyword evidence="3" id="KW-1185">Reference proteome</keyword>
<comment type="caution">
    <text evidence="2">The sequence shown here is derived from an EMBL/GenBank/DDBJ whole genome shotgun (WGS) entry which is preliminary data.</text>
</comment>
<dbReference type="Proteomes" id="UP001596915">
    <property type="component" value="Unassembled WGS sequence"/>
</dbReference>
<dbReference type="Pfam" id="PF13450">
    <property type="entry name" value="NAD_binding_8"/>
    <property type="match status" value="1"/>
</dbReference>
<name>A0ABW2X7Z5_9ACTN</name>
<dbReference type="SUPFAM" id="SSF51905">
    <property type="entry name" value="FAD/NAD(P)-binding domain"/>
    <property type="match status" value="1"/>
</dbReference>
<dbReference type="Gene3D" id="3.50.50.60">
    <property type="entry name" value="FAD/NAD(P)-binding domain"/>
    <property type="match status" value="1"/>
</dbReference>
<gene>
    <name evidence="2" type="ORF">ACFQ2K_49165</name>
</gene>
<feature type="region of interest" description="Disordered" evidence="1">
    <location>
        <begin position="43"/>
        <end position="72"/>
    </location>
</feature>
<dbReference type="EMBL" id="JBHTGL010000008">
    <property type="protein sequence ID" value="MFD0629405.1"/>
    <property type="molecule type" value="Genomic_DNA"/>
</dbReference>
<proteinExistence type="predicted"/>
<evidence type="ECO:0000256" key="1">
    <source>
        <dbReference type="SAM" id="MobiDB-lite"/>
    </source>
</evidence>
<organism evidence="2 3">
    <name type="scientific">Streptomyces sanglieri</name>
    <dbReference type="NCBI Taxonomy" id="193460"/>
    <lineage>
        <taxon>Bacteria</taxon>
        <taxon>Bacillati</taxon>
        <taxon>Actinomycetota</taxon>
        <taxon>Actinomycetes</taxon>
        <taxon>Kitasatosporales</taxon>
        <taxon>Streptomycetaceae</taxon>
        <taxon>Streptomyces</taxon>
    </lineage>
</organism>
<reference evidence="3" key="1">
    <citation type="journal article" date="2019" name="Int. J. Syst. Evol. Microbiol.">
        <title>The Global Catalogue of Microorganisms (GCM) 10K type strain sequencing project: providing services to taxonomists for standard genome sequencing and annotation.</title>
        <authorList>
            <consortium name="The Broad Institute Genomics Platform"/>
            <consortium name="The Broad Institute Genome Sequencing Center for Infectious Disease"/>
            <person name="Wu L."/>
            <person name="Ma J."/>
        </authorList>
    </citation>
    <scope>NUCLEOTIDE SEQUENCE [LARGE SCALE GENOMIC DNA]</scope>
    <source>
        <strain evidence="3">JCM 12607</strain>
    </source>
</reference>
<evidence type="ECO:0000313" key="3">
    <source>
        <dbReference type="Proteomes" id="UP001596915"/>
    </source>
</evidence>
<sequence length="72" mass="7295">MRIAIVGAGLGGLTAAAALHHRGLDVQVYERGRSCASRASACTSAPTAPGCSNASASGRSWSGARCAPRPWR</sequence>
<accession>A0ABW2X7Z5</accession>
<evidence type="ECO:0000313" key="2">
    <source>
        <dbReference type="EMBL" id="MFD0629405.1"/>
    </source>
</evidence>
<protein>
    <submittedName>
        <fullName evidence="2">FAD-dependent oxidoreductase</fullName>
    </submittedName>
</protein>
<dbReference type="InterPro" id="IPR036188">
    <property type="entry name" value="FAD/NAD-bd_sf"/>
</dbReference>